<evidence type="ECO:0000313" key="4">
    <source>
        <dbReference type="EMBL" id="SKA83178.1"/>
    </source>
</evidence>
<organism evidence="4 5">
    <name type="scientific">Caloramator quimbayensis</name>
    <dbReference type="NCBI Taxonomy" id="1147123"/>
    <lineage>
        <taxon>Bacteria</taxon>
        <taxon>Bacillati</taxon>
        <taxon>Bacillota</taxon>
        <taxon>Clostridia</taxon>
        <taxon>Eubacteriales</taxon>
        <taxon>Clostridiaceae</taxon>
        <taxon>Caloramator</taxon>
    </lineage>
</organism>
<dbReference type="RefSeq" id="WP_078695873.1">
    <property type="nucleotide sequence ID" value="NZ_FUYH01000005.1"/>
</dbReference>
<dbReference type="EC" id="5.4.99.5" evidence="1 3"/>
<proteinExistence type="predicted"/>
<feature type="binding site" evidence="2">
    <location>
        <position position="87"/>
    </location>
    <ligand>
        <name>prephenate</name>
        <dbReference type="ChEBI" id="CHEBI:29934"/>
    </ligand>
</feature>
<dbReference type="AlphaFoldDB" id="A0A1T4X211"/>
<dbReference type="UniPathway" id="UPA00120">
    <property type="reaction ID" value="UER00203"/>
</dbReference>
<evidence type="ECO:0000313" key="5">
    <source>
        <dbReference type="Proteomes" id="UP000190105"/>
    </source>
</evidence>
<name>A0A1T4X211_9CLOT</name>
<feature type="binding site" evidence="2">
    <location>
        <position position="5"/>
    </location>
    <ligand>
        <name>prephenate</name>
        <dbReference type="ChEBI" id="CHEBI:29934"/>
    </ligand>
</feature>
<dbReference type="Proteomes" id="UP000190105">
    <property type="component" value="Unassembled WGS sequence"/>
</dbReference>
<dbReference type="CDD" id="cd02185">
    <property type="entry name" value="AroH"/>
    <property type="match status" value="1"/>
</dbReference>
<comment type="catalytic activity">
    <reaction evidence="3">
        <text>chorismate = prephenate</text>
        <dbReference type="Rhea" id="RHEA:13897"/>
        <dbReference type="ChEBI" id="CHEBI:29748"/>
        <dbReference type="ChEBI" id="CHEBI:29934"/>
        <dbReference type="EC" id="5.4.99.5"/>
    </reaction>
</comment>
<keyword evidence="2 3" id="KW-0057">Aromatic amino acid biosynthesis</keyword>
<reference evidence="5" key="1">
    <citation type="submission" date="2017-02" db="EMBL/GenBank/DDBJ databases">
        <authorList>
            <person name="Varghese N."/>
            <person name="Submissions S."/>
        </authorList>
    </citation>
    <scope>NUCLEOTIDE SEQUENCE [LARGE SCALE GENOMIC DNA]</scope>
    <source>
        <strain evidence="5">USBA 833</strain>
    </source>
</reference>
<dbReference type="EMBL" id="FUYH01000005">
    <property type="protein sequence ID" value="SKA83178.1"/>
    <property type="molecule type" value="Genomic_DNA"/>
</dbReference>
<keyword evidence="5" id="KW-1185">Reference proteome</keyword>
<dbReference type="OrthoDB" id="9802232at2"/>
<sequence>MYCIRGATTIENDNKEDVLSCTEDLLKKIIDANDIKIENIISIIFSCTRDITSAYPAEAARNMGIVRAGLMCLQEMYVEKSLEKCIRVLMFVDKDIKQEEAKHIYINGAKDLRKDL</sequence>
<dbReference type="NCBIfam" id="TIGR01796">
    <property type="entry name" value="CM_mono_aroH"/>
    <property type="match status" value="1"/>
</dbReference>
<dbReference type="GO" id="GO:0004106">
    <property type="term" value="F:chorismate mutase activity"/>
    <property type="evidence" value="ECO:0007669"/>
    <property type="project" value="UniProtKB-UniRule"/>
</dbReference>
<dbReference type="SUPFAM" id="SSF55298">
    <property type="entry name" value="YjgF-like"/>
    <property type="match status" value="1"/>
</dbReference>
<dbReference type="GO" id="GO:0008652">
    <property type="term" value="P:amino acid biosynthetic process"/>
    <property type="evidence" value="ECO:0007669"/>
    <property type="project" value="UniProtKB-UniRule"/>
</dbReference>
<dbReference type="PROSITE" id="PS51167">
    <property type="entry name" value="CHORISMATE_MUT_1"/>
    <property type="match status" value="1"/>
</dbReference>
<dbReference type="InterPro" id="IPR035959">
    <property type="entry name" value="RutC-like_sf"/>
</dbReference>
<evidence type="ECO:0000256" key="3">
    <source>
        <dbReference type="PROSITE-ProRule" id="PRU00514"/>
    </source>
</evidence>
<dbReference type="STRING" id="1147123.SAMN05443428_10549"/>
<dbReference type="PIRSF" id="PIRSF005965">
    <property type="entry name" value="Chor_mut_AroH"/>
    <property type="match status" value="1"/>
</dbReference>
<dbReference type="GO" id="GO:0046417">
    <property type="term" value="P:chorismate metabolic process"/>
    <property type="evidence" value="ECO:0007669"/>
    <property type="project" value="TreeGrafter"/>
</dbReference>
<dbReference type="PANTHER" id="PTHR21164">
    <property type="entry name" value="CHORISMATE MUTASE"/>
    <property type="match status" value="1"/>
</dbReference>
<dbReference type="Pfam" id="PF07736">
    <property type="entry name" value="CM_1"/>
    <property type="match status" value="1"/>
</dbReference>
<evidence type="ECO:0000256" key="1">
    <source>
        <dbReference type="NCBIfam" id="TIGR01796"/>
    </source>
</evidence>
<protein>
    <recommendedName>
        <fullName evidence="1 3">chorismate mutase</fullName>
        <ecNumber evidence="1 3">5.4.99.5</ecNumber>
    </recommendedName>
</protein>
<accession>A0A1T4X211</accession>
<dbReference type="Gene3D" id="3.30.1330.40">
    <property type="entry name" value="RutC-like"/>
    <property type="match status" value="1"/>
</dbReference>
<keyword evidence="2 3" id="KW-0028">Amino-acid biosynthesis</keyword>
<keyword evidence="3" id="KW-0413">Isomerase</keyword>
<dbReference type="InterPro" id="IPR008243">
    <property type="entry name" value="Chorismate_mutase_AroH"/>
</dbReference>
<evidence type="ECO:0000256" key="2">
    <source>
        <dbReference type="PIRSR" id="PIRSR005965-1"/>
    </source>
</evidence>
<gene>
    <name evidence="4" type="ORF">SAMN05443428_10549</name>
</gene>
<dbReference type="GO" id="GO:0009073">
    <property type="term" value="P:aromatic amino acid family biosynthetic process"/>
    <property type="evidence" value="ECO:0007669"/>
    <property type="project" value="UniProtKB-UniRule"/>
</dbReference>
<feature type="binding site" evidence="2">
    <location>
        <position position="105"/>
    </location>
    <ligand>
        <name>prephenate</name>
        <dbReference type="ChEBI" id="CHEBI:29934"/>
    </ligand>
</feature>
<dbReference type="PANTHER" id="PTHR21164:SF0">
    <property type="entry name" value="CHORISMATE MUTASE AROH"/>
    <property type="match status" value="1"/>
</dbReference>